<accession>A0A1H4J703</accession>
<dbReference type="InterPro" id="IPR010131">
    <property type="entry name" value="MdtP/NodT-like"/>
</dbReference>
<dbReference type="Gene3D" id="1.20.1600.10">
    <property type="entry name" value="Outer membrane efflux proteins (OEP)"/>
    <property type="match status" value="1"/>
</dbReference>
<keyword evidence="2" id="KW-0732">Signal</keyword>
<evidence type="ECO:0000256" key="1">
    <source>
        <dbReference type="ARBA" id="ARBA00007613"/>
    </source>
</evidence>
<gene>
    <name evidence="3" type="ORF">SAMN05443244_0408</name>
</gene>
<evidence type="ECO:0000313" key="4">
    <source>
        <dbReference type="Proteomes" id="UP000182409"/>
    </source>
</evidence>
<dbReference type="RefSeq" id="WP_074652121.1">
    <property type="nucleotide sequence ID" value="NZ_FNSD01000001.1"/>
</dbReference>
<dbReference type="SUPFAM" id="SSF56954">
    <property type="entry name" value="Outer membrane efflux proteins (OEP)"/>
    <property type="match status" value="1"/>
</dbReference>
<evidence type="ECO:0000256" key="2">
    <source>
        <dbReference type="SAM" id="SignalP"/>
    </source>
</evidence>
<protein>
    <submittedName>
        <fullName evidence="3">Outer membrane protein, cobalt-zinc-cadmium efflux system</fullName>
    </submittedName>
</protein>
<name>A0A1H4J703_9BACT</name>
<dbReference type="OrthoDB" id="9772909at2"/>
<dbReference type="PANTHER" id="PTHR30203:SF24">
    <property type="entry name" value="BLR4935 PROTEIN"/>
    <property type="match status" value="1"/>
</dbReference>
<dbReference type="AlphaFoldDB" id="A0A1H4J703"/>
<dbReference type="EMBL" id="FNSD01000001">
    <property type="protein sequence ID" value="SEB41991.1"/>
    <property type="molecule type" value="Genomic_DNA"/>
</dbReference>
<feature type="chain" id="PRO_5010292718" evidence="2">
    <location>
        <begin position="21"/>
        <end position="445"/>
    </location>
</feature>
<reference evidence="3 4" key="1">
    <citation type="submission" date="2016-10" db="EMBL/GenBank/DDBJ databases">
        <authorList>
            <person name="de Groot N.N."/>
        </authorList>
    </citation>
    <scope>NUCLEOTIDE SEQUENCE [LARGE SCALE GENOMIC DNA]</scope>
    <source>
        <strain evidence="3 4">AB35.6</strain>
    </source>
</reference>
<proteinExistence type="inferred from homology"/>
<dbReference type="Pfam" id="PF02321">
    <property type="entry name" value="OEP"/>
    <property type="match status" value="1"/>
</dbReference>
<sequence length="445" mass="47968">MKSYAVIPIAALFLASAGSGQTLSPPGPATVNSPVTTQALPPPLPDVPAAAPAHPLTLAEAVAMAEQNSPRLRGAAAASQRAAAAVQTSRAYSNPSVEVYGGRQYARPIATPGVPGLLQHYAAYQPVEIPSERRARTRAAELARTSAGFGQQGVTRSVAADAKHAFYEVLRRQEEVRHEQENLKLVEDLRRRVEVEYRVGEKGRLELTRAEAELGRAGFAVRSAQLELANAIALLRIAIAAPADEALDPQGTLDARIKLPELAVLREGVLRTHPAIAQAKADVEAADAKLARERSLRIPQPTVFAEFENQPDLRFWRTGVTVPIPLWDRRRGPIEESKAAITQAQAEADQRRLELISATERAYEQYQLADQQATSLEAGELRAASSAVDAAQAAYRYGERGIVEVLDAQRVLQSARGDLLNAQFARQSALIDLEELGAIVPGGRP</sequence>
<dbReference type="PANTHER" id="PTHR30203">
    <property type="entry name" value="OUTER MEMBRANE CATION EFFLUX PROTEIN"/>
    <property type="match status" value="1"/>
</dbReference>
<dbReference type="InterPro" id="IPR003423">
    <property type="entry name" value="OMP_efflux"/>
</dbReference>
<comment type="similarity">
    <text evidence="1">Belongs to the outer membrane factor (OMF) (TC 1.B.17) family.</text>
</comment>
<feature type="signal peptide" evidence="2">
    <location>
        <begin position="1"/>
        <end position="20"/>
    </location>
</feature>
<dbReference type="Proteomes" id="UP000182409">
    <property type="component" value="Unassembled WGS sequence"/>
</dbReference>
<organism evidence="3 4">
    <name type="scientific">Terriglobus roseus</name>
    <dbReference type="NCBI Taxonomy" id="392734"/>
    <lineage>
        <taxon>Bacteria</taxon>
        <taxon>Pseudomonadati</taxon>
        <taxon>Acidobacteriota</taxon>
        <taxon>Terriglobia</taxon>
        <taxon>Terriglobales</taxon>
        <taxon>Acidobacteriaceae</taxon>
        <taxon>Terriglobus</taxon>
    </lineage>
</organism>
<dbReference type="GO" id="GO:0015562">
    <property type="term" value="F:efflux transmembrane transporter activity"/>
    <property type="evidence" value="ECO:0007669"/>
    <property type="project" value="InterPro"/>
</dbReference>
<evidence type="ECO:0000313" key="3">
    <source>
        <dbReference type="EMBL" id="SEB41991.1"/>
    </source>
</evidence>